<protein>
    <submittedName>
        <fullName evidence="2">Uncharacterized protein</fullName>
    </submittedName>
</protein>
<evidence type="ECO:0000313" key="3">
    <source>
        <dbReference type="Proteomes" id="UP000276834"/>
    </source>
</evidence>
<dbReference type="OrthoDB" id="9045614at2759"/>
<dbReference type="Proteomes" id="UP000276834">
    <property type="component" value="Unassembled WGS sequence"/>
</dbReference>
<feature type="region of interest" description="Disordered" evidence="1">
    <location>
        <begin position="1"/>
        <end position="30"/>
    </location>
</feature>
<accession>A0A3L8SQA5</accession>
<gene>
    <name evidence="2" type="ORF">DV515_00004989</name>
</gene>
<name>A0A3L8SQA5_CHLGU</name>
<comment type="caution">
    <text evidence="2">The sequence shown here is derived from an EMBL/GenBank/DDBJ whole genome shotgun (WGS) entry which is preliminary data.</text>
</comment>
<keyword evidence="3" id="KW-1185">Reference proteome</keyword>
<organism evidence="2 3">
    <name type="scientific">Chloebia gouldiae</name>
    <name type="common">Gouldian finch</name>
    <name type="synonym">Erythrura gouldiae</name>
    <dbReference type="NCBI Taxonomy" id="44316"/>
    <lineage>
        <taxon>Eukaryota</taxon>
        <taxon>Metazoa</taxon>
        <taxon>Chordata</taxon>
        <taxon>Craniata</taxon>
        <taxon>Vertebrata</taxon>
        <taxon>Euteleostomi</taxon>
        <taxon>Archelosauria</taxon>
        <taxon>Archosauria</taxon>
        <taxon>Dinosauria</taxon>
        <taxon>Saurischia</taxon>
        <taxon>Theropoda</taxon>
        <taxon>Coelurosauria</taxon>
        <taxon>Aves</taxon>
        <taxon>Neognathae</taxon>
        <taxon>Neoaves</taxon>
        <taxon>Telluraves</taxon>
        <taxon>Australaves</taxon>
        <taxon>Passeriformes</taxon>
        <taxon>Passeroidea</taxon>
        <taxon>Passeridae</taxon>
        <taxon>Chloebia</taxon>
    </lineage>
</organism>
<proteinExistence type="predicted"/>
<reference evidence="2 3" key="1">
    <citation type="journal article" date="2018" name="Proc. R. Soc. B">
        <title>A non-coding region near Follistatin controls head colour polymorphism in the Gouldian finch.</title>
        <authorList>
            <person name="Toomey M.B."/>
            <person name="Marques C.I."/>
            <person name="Andrade P."/>
            <person name="Araujo P.M."/>
            <person name="Sabatino S."/>
            <person name="Gazda M.A."/>
            <person name="Afonso S."/>
            <person name="Lopes R.J."/>
            <person name="Corbo J.C."/>
            <person name="Carneiro M."/>
        </authorList>
    </citation>
    <scope>NUCLEOTIDE SEQUENCE [LARGE SCALE GENOMIC DNA]</scope>
    <source>
        <strain evidence="2">Red01</strain>
        <tissue evidence="2">Muscle</tissue>
    </source>
</reference>
<dbReference type="AlphaFoldDB" id="A0A3L8SQA5"/>
<dbReference type="EMBL" id="QUSF01000010">
    <property type="protein sequence ID" value="RLW05803.1"/>
    <property type="molecule type" value="Genomic_DNA"/>
</dbReference>
<evidence type="ECO:0000256" key="1">
    <source>
        <dbReference type="SAM" id="MobiDB-lite"/>
    </source>
</evidence>
<feature type="non-terminal residue" evidence="2">
    <location>
        <position position="102"/>
    </location>
</feature>
<evidence type="ECO:0000313" key="2">
    <source>
        <dbReference type="EMBL" id="RLW05803.1"/>
    </source>
</evidence>
<sequence length="102" mass="11356">MAGGGRARPGLRHRPAPAPPRHFDPCNSKSSVHNWQSNGIDILHKLDMKTTKKCKLSDWMKAEMNNSFLDALGCSTQATEEEDDYLVYDGDIGISCKYNNNS</sequence>